<dbReference type="AlphaFoldDB" id="A0AAD6T107"/>
<name>A0AAD6T107_9AGAR</name>
<keyword evidence="3" id="KW-1185">Reference proteome</keyword>
<evidence type="ECO:0000313" key="3">
    <source>
        <dbReference type="Proteomes" id="UP001218188"/>
    </source>
</evidence>
<organism evidence="2 3">
    <name type="scientific">Mycena alexandri</name>
    <dbReference type="NCBI Taxonomy" id="1745969"/>
    <lineage>
        <taxon>Eukaryota</taxon>
        <taxon>Fungi</taxon>
        <taxon>Dikarya</taxon>
        <taxon>Basidiomycota</taxon>
        <taxon>Agaricomycotina</taxon>
        <taxon>Agaricomycetes</taxon>
        <taxon>Agaricomycetidae</taxon>
        <taxon>Agaricales</taxon>
        <taxon>Marasmiineae</taxon>
        <taxon>Mycenaceae</taxon>
        <taxon>Mycena</taxon>
    </lineage>
</organism>
<dbReference type="EMBL" id="JARJCM010000036">
    <property type="protein sequence ID" value="KAJ7037684.1"/>
    <property type="molecule type" value="Genomic_DNA"/>
</dbReference>
<feature type="signal peptide" evidence="1">
    <location>
        <begin position="1"/>
        <end position="19"/>
    </location>
</feature>
<dbReference type="Proteomes" id="UP001218188">
    <property type="component" value="Unassembled WGS sequence"/>
</dbReference>
<protein>
    <submittedName>
        <fullName evidence="2">Uncharacterized protein</fullName>
    </submittedName>
</protein>
<sequence length="164" mass="17095">MKFLTSVVLSAMIMTTAFAQRGVVAARVDASKPDPPLSTLNTWAESHLTTVIEATSATALTAAFSAFLSSSVSITVNEAAISSADYMALRFGQGLGTSSVQYTGSIDVLTVANTSSVAALFFNNDIHGKTITSAMNLIIGSDSSASGPEPRRVFVINQVLLKTN</sequence>
<evidence type="ECO:0000313" key="2">
    <source>
        <dbReference type="EMBL" id="KAJ7037684.1"/>
    </source>
</evidence>
<keyword evidence="1" id="KW-0732">Signal</keyword>
<proteinExistence type="predicted"/>
<reference evidence="2" key="1">
    <citation type="submission" date="2023-03" db="EMBL/GenBank/DDBJ databases">
        <title>Massive genome expansion in bonnet fungi (Mycena s.s.) driven by repeated elements and novel gene families across ecological guilds.</title>
        <authorList>
            <consortium name="Lawrence Berkeley National Laboratory"/>
            <person name="Harder C.B."/>
            <person name="Miyauchi S."/>
            <person name="Viragh M."/>
            <person name="Kuo A."/>
            <person name="Thoen E."/>
            <person name="Andreopoulos B."/>
            <person name="Lu D."/>
            <person name="Skrede I."/>
            <person name="Drula E."/>
            <person name="Henrissat B."/>
            <person name="Morin E."/>
            <person name="Kohler A."/>
            <person name="Barry K."/>
            <person name="LaButti K."/>
            <person name="Morin E."/>
            <person name="Salamov A."/>
            <person name="Lipzen A."/>
            <person name="Mereny Z."/>
            <person name="Hegedus B."/>
            <person name="Baldrian P."/>
            <person name="Stursova M."/>
            <person name="Weitz H."/>
            <person name="Taylor A."/>
            <person name="Grigoriev I.V."/>
            <person name="Nagy L.G."/>
            <person name="Martin F."/>
            <person name="Kauserud H."/>
        </authorList>
    </citation>
    <scope>NUCLEOTIDE SEQUENCE</scope>
    <source>
        <strain evidence="2">CBHHK200</strain>
    </source>
</reference>
<evidence type="ECO:0000256" key="1">
    <source>
        <dbReference type="SAM" id="SignalP"/>
    </source>
</evidence>
<gene>
    <name evidence="2" type="ORF">C8F04DRAFT_1256907</name>
</gene>
<accession>A0AAD6T107</accession>
<comment type="caution">
    <text evidence="2">The sequence shown here is derived from an EMBL/GenBank/DDBJ whole genome shotgun (WGS) entry which is preliminary data.</text>
</comment>
<feature type="chain" id="PRO_5042196672" evidence="1">
    <location>
        <begin position="20"/>
        <end position="164"/>
    </location>
</feature>